<comment type="similarity">
    <text evidence="2 6">Belongs to the GINS4/SLD5 family.</text>
</comment>
<protein>
    <recommendedName>
        <fullName evidence="3 6">DNA replication complex GINS protein SLD5</fullName>
    </recommendedName>
</protein>
<evidence type="ECO:0000256" key="2">
    <source>
        <dbReference type="ARBA" id="ARBA00008187"/>
    </source>
</evidence>
<keyword evidence="5 6" id="KW-0539">Nucleus</keyword>
<organism evidence="9 10">
    <name type="scientific">Polyrhizophydium stewartii</name>
    <dbReference type="NCBI Taxonomy" id="2732419"/>
    <lineage>
        <taxon>Eukaryota</taxon>
        <taxon>Fungi</taxon>
        <taxon>Fungi incertae sedis</taxon>
        <taxon>Chytridiomycota</taxon>
        <taxon>Chytridiomycota incertae sedis</taxon>
        <taxon>Chytridiomycetes</taxon>
        <taxon>Rhizophydiales</taxon>
        <taxon>Rhizophydiales incertae sedis</taxon>
        <taxon>Polyrhizophydium</taxon>
    </lineage>
</organism>
<comment type="function">
    <text evidence="6">The GINS complex plays an essential role in the initiation of DNA replication.</text>
</comment>
<dbReference type="CDD" id="cd21692">
    <property type="entry name" value="GINS_B_Sld5"/>
    <property type="match status" value="1"/>
</dbReference>
<evidence type="ECO:0000313" key="10">
    <source>
        <dbReference type="Proteomes" id="UP001527925"/>
    </source>
</evidence>
<sequence length="256" mass="29004">MGFEFAGDITSETEVDRLLADLDDDDGSSAVAPAAGAGPALLENMVRLWINERAAPELLPFQHNTVAALRDILEKQQDELDSREFSTPDDAFIKYVSQLELERIRFVLRSYMRIRLRKIERFSQYLVTDPEQRFKLSDAELDFAEGFQHLVGTYHRQSFLDMLPADMQALDDPEMIGRPPMKNAVFCRVNQDVGELQISPRRVRLVAAAVLILATPRLTGVCSAYSETIVMKKDQMYLLRYSSVRGLVEDGTVDLL</sequence>
<evidence type="ECO:0000256" key="3">
    <source>
        <dbReference type="ARBA" id="ARBA00014804"/>
    </source>
</evidence>
<dbReference type="Proteomes" id="UP001527925">
    <property type="component" value="Unassembled WGS sequence"/>
</dbReference>
<keyword evidence="10" id="KW-1185">Reference proteome</keyword>
<evidence type="ECO:0000313" key="9">
    <source>
        <dbReference type="EMBL" id="KAL2920042.1"/>
    </source>
</evidence>
<evidence type="ECO:0000259" key="7">
    <source>
        <dbReference type="Pfam" id="PF05916"/>
    </source>
</evidence>
<dbReference type="PANTHER" id="PTHR21206">
    <property type="entry name" value="SLD5 PROTEIN"/>
    <property type="match status" value="1"/>
</dbReference>
<evidence type="ECO:0000256" key="4">
    <source>
        <dbReference type="ARBA" id="ARBA00022705"/>
    </source>
</evidence>
<dbReference type="InterPro" id="IPR036224">
    <property type="entry name" value="GINS_bundle-like_dom_sf"/>
</dbReference>
<keyword evidence="4 6" id="KW-0235">DNA replication</keyword>
<gene>
    <name evidence="9" type="primary">SLD5</name>
    <name evidence="9" type="ORF">HK105_200108</name>
</gene>
<dbReference type="Pfam" id="PF16922">
    <property type="entry name" value="SLD5_C"/>
    <property type="match status" value="1"/>
</dbReference>
<reference evidence="9 10" key="1">
    <citation type="submission" date="2023-09" db="EMBL/GenBank/DDBJ databases">
        <title>Pangenome analysis of Batrachochytrium dendrobatidis and related Chytrids.</title>
        <authorList>
            <person name="Yacoub M.N."/>
            <person name="Stajich J.E."/>
            <person name="James T.Y."/>
        </authorList>
    </citation>
    <scope>NUCLEOTIDE SEQUENCE [LARGE SCALE GENOMIC DNA]</scope>
    <source>
        <strain evidence="9 10">JEL0888</strain>
    </source>
</reference>
<feature type="domain" description="GINS subunit" evidence="7">
    <location>
        <begin position="92"/>
        <end position="157"/>
    </location>
</feature>
<dbReference type="InterPro" id="IPR008591">
    <property type="entry name" value="GINS_Sld5"/>
</dbReference>
<proteinExistence type="inferred from homology"/>
<dbReference type="EMBL" id="JADGIZ020000001">
    <property type="protein sequence ID" value="KAL2920042.1"/>
    <property type="molecule type" value="Genomic_DNA"/>
</dbReference>
<dbReference type="PIRSF" id="PIRSF007764">
    <property type="entry name" value="Sld5"/>
    <property type="match status" value="1"/>
</dbReference>
<dbReference type="Gene3D" id="1.20.58.1030">
    <property type="match status" value="1"/>
</dbReference>
<dbReference type="CDD" id="cd11711">
    <property type="entry name" value="GINS_A_Sld5"/>
    <property type="match status" value="1"/>
</dbReference>
<dbReference type="InterPro" id="IPR031633">
    <property type="entry name" value="SLD5_C"/>
</dbReference>
<evidence type="ECO:0000259" key="8">
    <source>
        <dbReference type="Pfam" id="PF16922"/>
    </source>
</evidence>
<dbReference type="Pfam" id="PF05916">
    <property type="entry name" value="Sld5"/>
    <property type="match status" value="1"/>
</dbReference>
<name>A0ABR4NKH7_9FUNG</name>
<comment type="caution">
    <text evidence="9">The sequence shown here is derived from an EMBL/GenBank/DDBJ whole genome shotgun (WGS) entry which is preliminary data.</text>
</comment>
<dbReference type="InterPro" id="IPR021151">
    <property type="entry name" value="GINS_A"/>
</dbReference>
<dbReference type="SUPFAM" id="SSF160059">
    <property type="entry name" value="PriA/YqbF domain"/>
    <property type="match status" value="1"/>
</dbReference>
<dbReference type="SUPFAM" id="SSF158573">
    <property type="entry name" value="GINS helical bundle-like"/>
    <property type="match status" value="1"/>
</dbReference>
<evidence type="ECO:0000256" key="5">
    <source>
        <dbReference type="ARBA" id="ARBA00023242"/>
    </source>
</evidence>
<dbReference type="InterPro" id="IPR038749">
    <property type="entry name" value="Sld5_GINS_A"/>
</dbReference>
<evidence type="ECO:0000256" key="6">
    <source>
        <dbReference type="PIRNR" id="PIRNR007764"/>
    </source>
</evidence>
<evidence type="ECO:0000256" key="1">
    <source>
        <dbReference type="ARBA" id="ARBA00004123"/>
    </source>
</evidence>
<feature type="domain" description="DNA replication complex GINS protein SLD5 C-terminal" evidence="8">
    <location>
        <begin position="228"/>
        <end position="256"/>
    </location>
</feature>
<dbReference type="PANTHER" id="PTHR21206:SF0">
    <property type="entry name" value="DNA REPLICATION COMPLEX GINS PROTEIN SLD5"/>
    <property type="match status" value="1"/>
</dbReference>
<accession>A0ABR4NKH7</accession>
<comment type="subcellular location">
    <subcellularLocation>
        <location evidence="1 6">Nucleus</location>
    </subcellularLocation>
</comment>